<accession>A0A1J4JN94</accession>
<organism evidence="7 8">
    <name type="scientific">Tritrichomonas foetus</name>
    <dbReference type="NCBI Taxonomy" id="1144522"/>
    <lineage>
        <taxon>Eukaryota</taxon>
        <taxon>Metamonada</taxon>
        <taxon>Parabasalia</taxon>
        <taxon>Tritrichomonadida</taxon>
        <taxon>Tritrichomonadidae</taxon>
        <taxon>Tritrichomonas</taxon>
    </lineage>
</organism>
<evidence type="ECO:0000259" key="6">
    <source>
        <dbReference type="Pfam" id="PF12850"/>
    </source>
</evidence>
<evidence type="ECO:0000256" key="3">
    <source>
        <dbReference type="ARBA" id="ARBA00022448"/>
    </source>
</evidence>
<dbReference type="FunFam" id="3.60.21.10:FF:000015">
    <property type="entry name" value="Vacuolar protein sorting-associated protein 29"/>
    <property type="match status" value="1"/>
</dbReference>
<dbReference type="NCBIfam" id="TIGR00040">
    <property type="entry name" value="yfcE"/>
    <property type="match status" value="1"/>
</dbReference>
<keyword evidence="8" id="KW-1185">Reference proteome</keyword>
<dbReference type="EMBL" id="MLAK01001029">
    <property type="protein sequence ID" value="OHS98973.1"/>
    <property type="molecule type" value="Genomic_DNA"/>
</dbReference>
<dbReference type="Pfam" id="PF12850">
    <property type="entry name" value="Metallophos_2"/>
    <property type="match status" value="1"/>
</dbReference>
<dbReference type="PANTHER" id="PTHR11124">
    <property type="entry name" value="VACUOLAR SORTING PROTEIN VPS29"/>
    <property type="match status" value="1"/>
</dbReference>
<dbReference type="AlphaFoldDB" id="A0A1J4JN94"/>
<name>A0A1J4JN94_9EUKA</name>
<proteinExistence type="inferred from homology"/>
<dbReference type="SUPFAM" id="SSF56300">
    <property type="entry name" value="Metallo-dependent phosphatases"/>
    <property type="match status" value="1"/>
</dbReference>
<dbReference type="InterPro" id="IPR000979">
    <property type="entry name" value="Phosphodiesterase_MJ0936/Vps29"/>
</dbReference>
<dbReference type="GeneID" id="94844493"/>
<sequence length="185" mass="20414">MLVLIIGDLHIPFKAHEISRLFREHLQPGKIHQILCTGNVSVKSELDYLRTICNEIVVVRGEFDEEGISNIEQTVLTIGGFRVGLISSYSVFPISDLSRLALKQRELDVDILIHGGTHQADACEYDGCFYLDPGSATGAFTSEDPNPTPSFILLNVQGTTAIAYIYTLAEGTIAVKKVKFSKEEE</sequence>
<evidence type="ECO:0000256" key="2">
    <source>
        <dbReference type="ARBA" id="ARBA00017767"/>
    </source>
</evidence>
<evidence type="ECO:0000313" key="7">
    <source>
        <dbReference type="EMBL" id="OHS98973.1"/>
    </source>
</evidence>
<dbReference type="Gene3D" id="3.60.21.10">
    <property type="match status" value="1"/>
</dbReference>
<dbReference type="OrthoDB" id="10258130at2759"/>
<keyword evidence="4" id="KW-0653">Protein transport</keyword>
<reference evidence="7" key="1">
    <citation type="submission" date="2016-10" db="EMBL/GenBank/DDBJ databases">
        <authorList>
            <person name="Benchimol M."/>
            <person name="Almeida L.G."/>
            <person name="Vasconcelos A.T."/>
            <person name="Perreira-Neves A."/>
            <person name="Rosa I.A."/>
            <person name="Tasca T."/>
            <person name="Bogo M.R."/>
            <person name="de Souza W."/>
        </authorList>
    </citation>
    <scope>NUCLEOTIDE SEQUENCE [LARGE SCALE GENOMIC DNA]</scope>
    <source>
        <strain evidence="7">K</strain>
    </source>
</reference>
<gene>
    <name evidence="7" type="primary">vps29</name>
    <name evidence="7" type="ORF">TRFO_34663</name>
</gene>
<comment type="similarity">
    <text evidence="1 5">Belongs to the VPS29 family.</text>
</comment>
<dbReference type="GO" id="GO:0015031">
    <property type="term" value="P:protein transport"/>
    <property type="evidence" value="ECO:0007669"/>
    <property type="project" value="UniProtKB-KW"/>
</dbReference>
<dbReference type="Proteomes" id="UP000179807">
    <property type="component" value="Unassembled WGS sequence"/>
</dbReference>
<evidence type="ECO:0000313" key="8">
    <source>
        <dbReference type="Proteomes" id="UP000179807"/>
    </source>
</evidence>
<dbReference type="InterPro" id="IPR024654">
    <property type="entry name" value="Calcineurin-like_PHP_lpxH"/>
</dbReference>
<feature type="domain" description="Calcineurin-like phosphoesterase" evidence="6">
    <location>
        <begin position="1"/>
        <end position="157"/>
    </location>
</feature>
<evidence type="ECO:0000256" key="1">
    <source>
        <dbReference type="ARBA" id="ARBA00005945"/>
    </source>
</evidence>
<protein>
    <recommendedName>
        <fullName evidence="2 5">Vacuolar protein sorting-associated protein 29</fullName>
    </recommendedName>
</protein>
<comment type="caution">
    <text evidence="7">The sequence shown here is derived from an EMBL/GenBank/DDBJ whole genome shotgun (WGS) entry which is preliminary data.</text>
</comment>
<dbReference type="GO" id="GO:0031410">
    <property type="term" value="C:cytoplasmic vesicle"/>
    <property type="evidence" value="ECO:0007669"/>
    <property type="project" value="UniProtKB-ARBA"/>
</dbReference>
<dbReference type="InterPro" id="IPR029052">
    <property type="entry name" value="Metallo-depent_PP-like"/>
</dbReference>
<evidence type="ECO:0000256" key="5">
    <source>
        <dbReference type="RuleBase" id="RU362040"/>
    </source>
</evidence>
<keyword evidence="3" id="KW-0813">Transport</keyword>
<dbReference type="VEuPathDB" id="TrichDB:TRFO_34663"/>
<evidence type="ECO:0000256" key="4">
    <source>
        <dbReference type="ARBA" id="ARBA00022927"/>
    </source>
</evidence>
<dbReference type="RefSeq" id="XP_068352110.1">
    <property type="nucleotide sequence ID" value="XM_068509789.1"/>
</dbReference>